<reference evidence="6 7" key="1">
    <citation type="submission" date="2016-10" db="EMBL/GenBank/DDBJ databases">
        <authorList>
            <person name="de Groot N.N."/>
        </authorList>
    </citation>
    <scope>NUCLEOTIDE SEQUENCE [LARGE SCALE GENOMIC DNA]</scope>
    <source>
        <strain evidence="6 7">DSM 21039</strain>
    </source>
</reference>
<keyword evidence="2 4" id="KW-0238">DNA-binding</keyword>
<organism evidence="6 7">
    <name type="scientific">Chitinophaga rupis</name>
    <dbReference type="NCBI Taxonomy" id="573321"/>
    <lineage>
        <taxon>Bacteria</taxon>
        <taxon>Pseudomonadati</taxon>
        <taxon>Bacteroidota</taxon>
        <taxon>Chitinophagia</taxon>
        <taxon>Chitinophagales</taxon>
        <taxon>Chitinophagaceae</taxon>
        <taxon>Chitinophaga</taxon>
    </lineage>
</organism>
<keyword evidence="1" id="KW-0805">Transcription regulation</keyword>
<feature type="domain" description="HTH tetR-type" evidence="5">
    <location>
        <begin position="6"/>
        <end position="66"/>
    </location>
</feature>
<dbReference type="PROSITE" id="PS50977">
    <property type="entry name" value="HTH_TETR_2"/>
    <property type="match status" value="1"/>
</dbReference>
<dbReference type="Pfam" id="PF16925">
    <property type="entry name" value="TetR_C_13"/>
    <property type="match status" value="1"/>
</dbReference>
<dbReference type="SUPFAM" id="SSF48498">
    <property type="entry name" value="Tetracyclin repressor-like, C-terminal domain"/>
    <property type="match status" value="1"/>
</dbReference>
<dbReference type="OrthoDB" id="9795242at2"/>
<sequence>MARNKAFDPEERLEKARDLFWERGYHATSMQDLVEAMQLNRASIYDTYGDKHALFLQCLGNYATDKREEYKAAAAGALSSIDAVEAIIRKALERTLQEGKACMVVKSSFELAETDKEVNSILKNDGDRLNDILEVLLMKAQSAGEISKDRDVKMLASYIIANFSGLWQTYIISKNEKLVTQMAEFLIQVIRQ</sequence>
<dbReference type="GO" id="GO:0003677">
    <property type="term" value="F:DNA binding"/>
    <property type="evidence" value="ECO:0007669"/>
    <property type="project" value="UniProtKB-UniRule"/>
</dbReference>
<name>A0A1H7RY95_9BACT</name>
<evidence type="ECO:0000313" key="7">
    <source>
        <dbReference type="Proteomes" id="UP000198984"/>
    </source>
</evidence>
<accession>A0A1H7RY95</accession>
<gene>
    <name evidence="6" type="ORF">SAMN04488505_102767</name>
</gene>
<dbReference type="Gene3D" id="1.10.10.60">
    <property type="entry name" value="Homeodomain-like"/>
    <property type="match status" value="1"/>
</dbReference>
<dbReference type="InterPro" id="IPR001647">
    <property type="entry name" value="HTH_TetR"/>
</dbReference>
<evidence type="ECO:0000256" key="1">
    <source>
        <dbReference type="ARBA" id="ARBA00023015"/>
    </source>
</evidence>
<keyword evidence="7" id="KW-1185">Reference proteome</keyword>
<evidence type="ECO:0000256" key="4">
    <source>
        <dbReference type="PROSITE-ProRule" id="PRU00335"/>
    </source>
</evidence>
<dbReference type="EMBL" id="FOBB01000002">
    <property type="protein sequence ID" value="SEL65203.1"/>
    <property type="molecule type" value="Genomic_DNA"/>
</dbReference>
<evidence type="ECO:0000256" key="3">
    <source>
        <dbReference type="ARBA" id="ARBA00023163"/>
    </source>
</evidence>
<dbReference type="AlphaFoldDB" id="A0A1H7RY95"/>
<dbReference type="InterPro" id="IPR011075">
    <property type="entry name" value="TetR_C"/>
</dbReference>
<dbReference type="RefSeq" id="WP_089910618.1">
    <property type="nucleotide sequence ID" value="NZ_FOBB01000002.1"/>
</dbReference>
<dbReference type="SUPFAM" id="SSF46689">
    <property type="entry name" value="Homeodomain-like"/>
    <property type="match status" value="1"/>
</dbReference>
<proteinExistence type="predicted"/>
<dbReference type="PANTHER" id="PTHR47506">
    <property type="entry name" value="TRANSCRIPTIONAL REGULATORY PROTEIN"/>
    <property type="match status" value="1"/>
</dbReference>
<dbReference type="InterPro" id="IPR036271">
    <property type="entry name" value="Tet_transcr_reg_TetR-rel_C_sf"/>
</dbReference>
<evidence type="ECO:0000259" key="5">
    <source>
        <dbReference type="PROSITE" id="PS50977"/>
    </source>
</evidence>
<dbReference type="Pfam" id="PF00440">
    <property type="entry name" value="TetR_N"/>
    <property type="match status" value="1"/>
</dbReference>
<dbReference type="Gene3D" id="1.10.357.10">
    <property type="entry name" value="Tetracycline Repressor, domain 2"/>
    <property type="match status" value="1"/>
</dbReference>
<evidence type="ECO:0000313" key="6">
    <source>
        <dbReference type="EMBL" id="SEL65203.1"/>
    </source>
</evidence>
<dbReference type="PANTHER" id="PTHR47506:SF10">
    <property type="entry name" value="TRANSCRIPTIONAL REGULATORY PROTEIN"/>
    <property type="match status" value="1"/>
</dbReference>
<evidence type="ECO:0000256" key="2">
    <source>
        <dbReference type="ARBA" id="ARBA00023125"/>
    </source>
</evidence>
<dbReference type="InterPro" id="IPR009057">
    <property type="entry name" value="Homeodomain-like_sf"/>
</dbReference>
<keyword evidence="3" id="KW-0804">Transcription</keyword>
<protein>
    <submittedName>
        <fullName evidence="6">Transcriptional regulator, TetR family</fullName>
    </submittedName>
</protein>
<dbReference type="Proteomes" id="UP000198984">
    <property type="component" value="Unassembled WGS sequence"/>
</dbReference>
<feature type="DNA-binding region" description="H-T-H motif" evidence="4">
    <location>
        <begin position="29"/>
        <end position="48"/>
    </location>
</feature>